<accession>A0ABU5C4N9</accession>
<comment type="caution">
    <text evidence="2">The sequence shown here is derived from an EMBL/GenBank/DDBJ whole genome shotgun (WGS) entry which is preliminary data.</text>
</comment>
<feature type="transmembrane region" description="Helical" evidence="1">
    <location>
        <begin position="21"/>
        <end position="39"/>
    </location>
</feature>
<organism evidence="2 3">
    <name type="scientific">Tigheibacillus halophilus</name>
    <dbReference type="NCBI Taxonomy" id="361280"/>
    <lineage>
        <taxon>Bacteria</taxon>
        <taxon>Bacillati</taxon>
        <taxon>Bacillota</taxon>
        <taxon>Bacilli</taxon>
        <taxon>Bacillales</taxon>
        <taxon>Bacillaceae</taxon>
        <taxon>Tigheibacillus</taxon>
    </lineage>
</organism>
<dbReference type="Proteomes" id="UP001281447">
    <property type="component" value="Unassembled WGS sequence"/>
</dbReference>
<keyword evidence="1" id="KW-0472">Membrane</keyword>
<name>A0ABU5C4N9_9BACI</name>
<dbReference type="EMBL" id="JAWDIP010000003">
    <property type="protein sequence ID" value="MDY0394189.1"/>
    <property type="molecule type" value="Genomic_DNA"/>
</dbReference>
<evidence type="ECO:0000313" key="2">
    <source>
        <dbReference type="EMBL" id="MDY0394189.1"/>
    </source>
</evidence>
<gene>
    <name evidence="2" type="ORF">RWE15_06450</name>
</gene>
<proteinExistence type="predicted"/>
<evidence type="ECO:0008006" key="4">
    <source>
        <dbReference type="Google" id="ProtNLM"/>
    </source>
</evidence>
<evidence type="ECO:0000256" key="1">
    <source>
        <dbReference type="SAM" id="Phobius"/>
    </source>
</evidence>
<evidence type="ECO:0000313" key="3">
    <source>
        <dbReference type="Proteomes" id="UP001281447"/>
    </source>
</evidence>
<keyword evidence="1" id="KW-1133">Transmembrane helix</keyword>
<protein>
    <recommendedName>
        <fullName evidence="4">ABC transporter permease</fullName>
    </recommendedName>
</protein>
<keyword evidence="1" id="KW-0812">Transmembrane</keyword>
<keyword evidence="3" id="KW-1185">Reference proteome</keyword>
<reference evidence="2 3" key="1">
    <citation type="submission" date="2023-10" db="EMBL/GenBank/DDBJ databases">
        <title>Virgibacillus halophilus 5B73C genome.</title>
        <authorList>
            <person name="Miliotis G."/>
            <person name="Sengupta P."/>
            <person name="Hameed A."/>
            <person name="Chuvochina M."/>
            <person name="Mcdonagh F."/>
            <person name="Simpson A.C."/>
            <person name="Singh N.K."/>
            <person name="Rekha P.D."/>
            <person name="Raman K."/>
            <person name="Hugenholtz P."/>
            <person name="Venkateswaran K."/>
        </authorList>
    </citation>
    <scope>NUCLEOTIDE SEQUENCE [LARGE SCALE GENOMIC DNA]</scope>
    <source>
        <strain evidence="2 3">5B73C</strain>
    </source>
</reference>
<sequence>MRIWAIAKRIILEFLRDKRSMALLFIVPLFIMTLLWLVFNGNDYEPTIAVSSLPAPLEKALEKQDATLKNMAPDEARKAMQDEEIDAFVQWGGKTINVTVEGSDSTATSAVQKSFITGFRGTGFA</sequence>